<sequence>MTGSADAGAGPHLAGLDGTLREALERSLADRLAGGPGAELNLDNAFWGAPAPRDLGEALTRLGPTCLNVVVRIFERLRDIDPALGLSRQIMYLRNVWFGGSAGFKVVYAEPAAMRERLDERLAGAGGRRMARDTILGGIEHQRGALFGALPGSIASLLRGGEPLDADSWREVHRPDEEAVHICVGKLEPRLPELDDIHLDWKSPVVGVNEATRRCRYGFFIGVVHWTQARFGLGKPVFPLQRIDDRIAALSGRSDAAAPWAEFVARWRDARWTLAMRGGDGAQEALQWLRACEELAPAQRGDG</sequence>
<dbReference type="EMBL" id="JEMA01000893">
    <property type="protein sequence ID" value="KYF64743.1"/>
    <property type="molecule type" value="Genomic_DNA"/>
</dbReference>
<name>A0A150Q9Z5_SORCE</name>
<proteinExistence type="predicted"/>
<dbReference type="AlphaFoldDB" id="A0A150Q9Z5"/>
<reference evidence="1 2" key="1">
    <citation type="submission" date="2014-02" db="EMBL/GenBank/DDBJ databases">
        <title>The small core and large imbalanced accessory genome model reveals a collaborative survival strategy of Sorangium cellulosum strains in nature.</title>
        <authorList>
            <person name="Han K."/>
            <person name="Peng R."/>
            <person name="Blom J."/>
            <person name="Li Y.-Z."/>
        </authorList>
    </citation>
    <scope>NUCLEOTIDE SEQUENCE [LARGE SCALE GENOMIC DNA]</scope>
    <source>
        <strain evidence="1 2">So0008-312</strain>
    </source>
</reference>
<dbReference type="RefSeq" id="WP_061611523.1">
    <property type="nucleotide sequence ID" value="NZ_JEMA01000893.1"/>
</dbReference>
<organism evidence="1 2">
    <name type="scientific">Sorangium cellulosum</name>
    <name type="common">Polyangium cellulosum</name>
    <dbReference type="NCBI Taxonomy" id="56"/>
    <lineage>
        <taxon>Bacteria</taxon>
        <taxon>Pseudomonadati</taxon>
        <taxon>Myxococcota</taxon>
        <taxon>Polyangia</taxon>
        <taxon>Polyangiales</taxon>
        <taxon>Polyangiaceae</taxon>
        <taxon>Sorangium</taxon>
    </lineage>
</organism>
<evidence type="ECO:0000313" key="1">
    <source>
        <dbReference type="EMBL" id="KYF64743.1"/>
    </source>
</evidence>
<comment type="caution">
    <text evidence="1">The sequence shown here is derived from an EMBL/GenBank/DDBJ whole genome shotgun (WGS) entry which is preliminary data.</text>
</comment>
<dbReference type="Proteomes" id="UP000075260">
    <property type="component" value="Unassembled WGS sequence"/>
</dbReference>
<protein>
    <submittedName>
        <fullName evidence="1">Uncharacterized protein</fullName>
    </submittedName>
</protein>
<accession>A0A150Q9Z5</accession>
<evidence type="ECO:0000313" key="2">
    <source>
        <dbReference type="Proteomes" id="UP000075260"/>
    </source>
</evidence>
<dbReference type="OrthoDB" id="5497803at2"/>
<gene>
    <name evidence="1" type="ORF">BE15_25305</name>
</gene>